<accession>A3K8G8</accession>
<dbReference type="Proteomes" id="UP000005713">
    <property type="component" value="Unassembled WGS sequence"/>
</dbReference>
<sequence>MHIAILITNTDFSDFAAARADDGEKFATLLGTSRPDWRFSTFWVCKGDFPDDASAFDGIVVTGSPASVTEDAPWMLRLRDMLLAAIDRQQKVFGACFGHQLIARALGAPIVRNPLGWGHGLLALRRVAPMPWATGSDQMLFYGSHIEQVAEAPQGTQIVYEGDGLPVGGLTMGDHLFTVQHHPEMSHGFICDLIEEYADVVGPEVTARAHESLHQHADRDAIGEEIVRFFEWGR</sequence>
<dbReference type="Pfam" id="PF00117">
    <property type="entry name" value="GATase"/>
    <property type="match status" value="1"/>
</dbReference>
<name>A3K8G8_SAGS3</name>
<keyword evidence="3" id="KW-1185">Reference proteome</keyword>
<evidence type="ECO:0000313" key="3">
    <source>
        <dbReference type="Proteomes" id="UP000005713"/>
    </source>
</evidence>
<evidence type="ECO:0000259" key="1">
    <source>
        <dbReference type="Pfam" id="PF00117"/>
    </source>
</evidence>
<dbReference type="InterPro" id="IPR017926">
    <property type="entry name" value="GATASE"/>
</dbReference>
<dbReference type="GO" id="GO:0005829">
    <property type="term" value="C:cytosol"/>
    <property type="evidence" value="ECO:0007669"/>
    <property type="project" value="TreeGrafter"/>
</dbReference>
<keyword evidence="2" id="KW-0808">Transferase</keyword>
<comment type="caution">
    <text evidence="2">The sequence shown here is derived from an EMBL/GenBank/DDBJ whole genome shotgun (WGS) entry which is preliminary data.</text>
</comment>
<gene>
    <name evidence="2" type="ORF">SSE37_10338</name>
</gene>
<dbReference type="PANTHER" id="PTHR42695:SF5">
    <property type="entry name" value="GLUTAMINE AMIDOTRANSFERASE YLR126C-RELATED"/>
    <property type="match status" value="1"/>
</dbReference>
<organism evidence="2 3">
    <name type="scientific">Sagittula stellata (strain ATCC 700073 / DSM 11524 / E-37)</name>
    <dbReference type="NCBI Taxonomy" id="388399"/>
    <lineage>
        <taxon>Bacteria</taxon>
        <taxon>Pseudomonadati</taxon>
        <taxon>Pseudomonadota</taxon>
        <taxon>Alphaproteobacteria</taxon>
        <taxon>Rhodobacterales</taxon>
        <taxon>Roseobacteraceae</taxon>
        <taxon>Sagittula</taxon>
    </lineage>
</organism>
<dbReference type="CDD" id="cd01741">
    <property type="entry name" value="GATase1_1"/>
    <property type="match status" value="1"/>
</dbReference>
<dbReference type="EMBL" id="AAYA01000014">
    <property type="protein sequence ID" value="EBA06647.1"/>
    <property type="molecule type" value="Genomic_DNA"/>
</dbReference>
<dbReference type="SUPFAM" id="SSF52317">
    <property type="entry name" value="Class I glutamine amidotransferase-like"/>
    <property type="match status" value="1"/>
</dbReference>
<dbReference type="InterPro" id="IPR029062">
    <property type="entry name" value="Class_I_gatase-like"/>
</dbReference>
<dbReference type="InterPro" id="IPR044992">
    <property type="entry name" value="ChyE-like"/>
</dbReference>
<evidence type="ECO:0000313" key="2">
    <source>
        <dbReference type="EMBL" id="EBA06647.1"/>
    </source>
</evidence>
<dbReference type="PROSITE" id="PS51273">
    <property type="entry name" value="GATASE_TYPE_1"/>
    <property type="match status" value="1"/>
</dbReference>
<proteinExistence type="predicted"/>
<dbReference type="PANTHER" id="PTHR42695">
    <property type="entry name" value="GLUTAMINE AMIDOTRANSFERASE YLR126C-RELATED"/>
    <property type="match status" value="1"/>
</dbReference>
<dbReference type="GO" id="GO:0016740">
    <property type="term" value="F:transferase activity"/>
    <property type="evidence" value="ECO:0007669"/>
    <property type="project" value="UniProtKB-KW"/>
</dbReference>
<dbReference type="RefSeq" id="WP_005862296.1">
    <property type="nucleotide sequence ID" value="NZ_AAYA01000014.1"/>
</dbReference>
<keyword evidence="2" id="KW-0315">Glutamine amidotransferase</keyword>
<protein>
    <submittedName>
        <fullName evidence="2">Glutamine amidotransferase, class I</fullName>
    </submittedName>
</protein>
<feature type="domain" description="Glutamine amidotransferase" evidence="1">
    <location>
        <begin position="53"/>
        <end position="188"/>
    </location>
</feature>
<dbReference type="OrthoDB" id="7365442at2"/>
<dbReference type="Gene3D" id="3.40.50.880">
    <property type="match status" value="1"/>
</dbReference>
<dbReference type="eggNOG" id="COG0518">
    <property type="taxonomic scope" value="Bacteria"/>
</dbReference>
<dbReference type="AlphaFoldDB" id="A3K8G8"/>
<reference evidence="2 3" key="1">
    <citation type="submission" date="2006-06" db="EMBL/GenBank/DDBJ databases">
        <authorList>
            <person name="Moran M.A."/>
            <person name="Ferriera S."/>
            <person name="Johnson J."/>
            <person name="Kravitz S."/>
            <person name="Beeson K."/>
            <person name="Sutton G."/>
            <person name="Rogers Y.-H."/>
            <person name="Friedman R."/>
            <person name="Frazier M."/>
            <person name="Venter J.C."/>
        </authorList>
    </citation>
    <scope>NUCLEOTIDE SEQUENCE [LARGE SCALE GENOMIC DNA]</scope>
    <source>
        <strain evidence="2 3">E-37</strain>
    </source>
</reference>